<feature type="active site" description="Proton donor/acceptor" evidence="2">
    <location>
        <position position="89"/>
    </location>
</feature>
<dbReference type="SUPFAM" id="SSF53254">
    <property type="entry name" value="Phosphoglycerate mutase-like"/>
    <property type="match status" value="1"/>
</dbReference>
<name>H3NGU6_9LACT</name>
<dbReference type="STRING" id="883113.HMPREF9708_00085"/>
<accession>H3NGU6</accession>
<dbReference type="Proteomes" id="UP000006190">
    <property type="component" value="Unassembled WGS sequence"/>
</dbReference>
<evidence type="ECO:0000256" key="1">
    <source>
        <dbReference type="ARBA" id="ARBA00022801"/>
    </source>
</evidence>
<evidence type="ECO:0000313" key="5">
    <source>
        <dbReference type="Proteomes" id="UP000006190"/>
    </source>
</evidence>
<dbReference type="eggNOG" id="COG0406">
    <property type="taxonomic scope" value="Bacteria"/>
</dbReference>
<organism evidence="4 5">
    <name type="scientific">Facklamia languida CCUG 37842</name>
    <dbReference type="NCBI Taxonomy" id="883113"/>
    <lineage>
        <taxon>Bacteria</taxon>
        <taxon>Bacillati</taxon>
        <taxon>Bacillota</taxon>
        <taxon>Bacilli</taxon>
        <taxon>Lactobacillales</taxon>
        <taxon>Aerococcaceae</taxon>
        <taxon>Facklamia</taxon>
    </lineage>
</organism>
<dbReference type="AlphaFoldDB" id="H3NGU6"/>
<dbReference type="HOGENOM" id="CLU_033323_9_0_9"/>
<dbReference type="Gene3D" id="3.40.50.1240">
    <property type="entry name" value="Phosphoglycerate mutase-like"/>
    <property type="match status" value="1"/>
</dbReference>
<protein>
    <recommendedName>
        <fullName evidence="6">Histidine phosphatase family protein</fullName>
    </recommendedName>
</protein>
<dbReference type="GO" id="GO:0045820">
    <property type="term" value="P:negative regulation of glycolytic process"/>
    <property type="evidence" value="ECO:0007669"/>
    <property type="project" value="TreeGrafter"/>
</dbReference>
<dbReference type="SMART" id="SM00855">
    <property type="entry name" value="PGAM"/>
    <property type="match status" value="1"/>
</dbReference>
<evidence type="ECO:0000256" key="3">
    <source>
        <dbReference type="PIRSR" id="PIRSR613078-2"/>
    </source>
</evidence>
<evidence type="ECO:0000313" key="4">
    <source>
        <dbReference type="EMBL" id="EHR38375.1"/>
    </source>
</evidence>
<dbReference type="InterPro" id="IPR051695">
    <property type="entry name" value="Phosphoglycerate_Mutase"/>
</dbReference>
<dbReference type="GO" id="GO:0043456">
    <property type="term" value="P:regulation of pentose-phosphate shunt"/>
    <property type="evidence" value="ECO:0007669"/>
    <property type="project" value="TreeGrafter"/>
</dbReference>
<feature type="active site" description="Tele-phosphohistidine intermediate" evidence="2">
    <location>
        <position position="12"/>
    </location>
</feature>
<dbReference type="CDD" id="cd07067">
    <property type="entry name" value="HP_PGM_like"/>
    <property type="match status" value="1"/>
</dbReference>
<dbReference type="PANTHER" id="PTHR46517">
    <property type="entry name" value="FRUCTOSE-2,6-BISPHOSPHATASE TIGAR"/>
    <property type="match status" value="1"/>
</dbReference>
<dbReference type="Pfam" id="PF00300">
    <property type="entry name" value="His_Phos_1"/>
    <property type="match status" value="1"/>
</dbReference>
<gene>
    <name evidence="4" type="ORF">HMPREF9708_00085</name>
</gene>
<dbReference type="RefSeq" id="WP_006307950.1">
    <property type="nucleotide sequence ID" value="NZ_JH601133.1"/>
</dbReference>
<feature type="binding site" evidence="3">
    <location>
        <position position="61"/>
    </location>
    <ligand>
        <name>substrate</name>
    </ligand>
</feature>
<sequence length="230" mass="26163">MSKGVSFYLMRHAETTFNRYDHVQGWCDSLLSPKGIEQAQASGRGIASLAFDAVYTSDLKRAQDTAHHVLALNQSTPADQVQTMKELREINFGSFEGRRIQTLKDQVVDHLRASGQSVESFLNKPDMPQLLKIIKHLDPYHEAENYVEFWNRIESGLLILLNKHAGTDQKILIVSHGWTIHNLIHGLIAHHEPSQQVDYCSLSIVEYRDGQFHLNAFNQTDHFINDPGHP</sequence>
<comment type="caution">
    <text evidence="4">The sequence shown here is derived from an EMBL/GenBank/DDBJ whole genome shotgun (WGS) entry which is preliminary data.</text>
</comment>
<keyword evidence="5" id="KW-1185">Reference proteome</keyword>
<dbReference type="InterPro" id="IPR029033">
    <property type="entry name" value="His_PPase_superfam"/>
</dbReference>
<proteinExistence type="predicted"/>
<keyword evidence="1" id="KW-0378">Hydrolase</keyword>
<evidence type="ECO:0008006" key="6">
    <source>
        <dbReference type="Google" id="ProtNLM"/>
    </source>
</evidence>
<dbReference type="PATRIC" id="fig|883113.3.peg.86"/>
<dbReference type="GO" id="GO:0005829">
    <property type="term" value="C:cytosol"/>
    <property type="evidence" value="ECO:0007669"/>
    <property type="project" value="TreeGrafter"/>
</dbReference>
<dbReference type="EMBL" id="AGEG01000001">
    <property type="protein sequence ID" value="EHR38375.1"/>
    <property type="molecule type" value="Genomic_DNA"/>
</dbReference>
<dbReference type="PANTHER" id="PTHR46517:SF1">
    <property type="entry name" value="FRUCTOSE-2,6-BISPHOSPHATASE TIGAR"/>
    <property type="match status" value="1"/>
</dbReference>
<reference evidence="4 5" key="1">
    <citation type="submission" date="2012-01" db="EMBL/GenBank/DDBJ databases">
        <title>The Genome Sequence of Facklamia languida CCUG 37842.</title>
        <authorList>
            <consortium name="The Broad Institute Genome Sequencing Platform"/>
            <person name="Earl A."/>
            <person name="Ward D."/>
            <person name="Feldgarden M."/>
            <person name="Gevers D."/>
            <person name="Huys G."/>
            <person name="Young S.K."/>
            <person name="Zeng Q."/>
            <person name="Gargeya S."/>
            <person name="Fitzgerald M."/>
            <person name="Haas B."/>
            <person name="Abouelleil A."/>
            <person name="Alvarado L."/>
            <person name="Arachchi H.M."/>
            <person name="Berlin A."/>
            <person name="Chapman S.B."/>
            <person name="Gearin G."/>
            <person name="Goldberg J."/>
            <person name="Griggs A."/>
            <person name="Gujja S."/>
            <person name="Hansen M."/>
            <person name="Heiman D."/>
            <person name="Howarth C."/>
            <person name="Larimer J."/>
            <person name="Lui A."/>
            <person name="MacDonald P.J.P."/>
            <person name="McCowen C."/>
            <person name="Montmayeur A."/>
            <person name="Murphy C."/>
            <person name="Neiman D."/>
            <person name="Pearson M."/>
            <person name="Priest M."/>
            <person name="Roberts A."/>
            <person name="Saif S."/>
            <person name="Shea T."/>
            <person name="Sisk P."/>
            <person name="Stolte C."/>
            <person name="Sykes S."/>
            <person name="Wortman J."/>
            <person name="Nusbaum C."/>
            <person name="Birren B."/>
        </authorList>
    </citation>
    <scope>NUCLEOTIDE SEQUENCE [LARGE SCALE GENOMIC DNA]</scope>
    <source>
        <strain evidence="4 5">CCUG 37842</strain>
    </source>
</reference>
<feature type="binding site" evidence="3">
    <location>
        <begin position="11"/>
        <end position="18"/>
    </location>
    <ligand>
        <name>substrate</name>
    </ligand>
</feature>
<dbReference type="InterPro" id="IPR013078">
    <property type="entry name" value="His_Pase_superF_clade-1"/>
</dbReference>
<dbReference type="OrthoDB" id="4131070at2"/>
<dbReference type="GO" id="GO:0004331">
    <property type="term" value="F:fructose-2,6-bisphosphate 2-phosphatase activity"/>
    <property type="evidence" value="ECO:0007669"/>
    <property type="project" value="TreeGrafter"/>
</dbReference>
<evidence type="ECO:0000256" key="2">
    <source>
        <dbReference type="PIRSR" id="PIRSR613078-1"/>
    </source>
</evidence>